<dbReference type="Proteomes" id="UP001234297">
    <property type="component" value="Chromosome 3"/>
</dbReference>
<evidence type="ECO:0000313" key="2">
    <source>
        <dbReference type="Proteomes" id="UP001234297"/>
    </source>
</evidence>
<reference evidence="1 2" key="1">
    <citation type="journal article" date="2022" name="Hortic Res">
        <title>A haplotype resolved chromosomal level avocado genome allows analysis of novel avocado genes.</title>
        <authorList>
            <person name="Nath O."/>
            <person name="Fletcher S.J."/>
            <person name="Hayward A."/>
            <person name="Shaw L.M."/>
            <person name="Masouleh A.K."/>
            <person name="Furtado A."/>
            <person name="Henry R.J."/>
            <person name="Mitter N."/>
        </authorList>
    </citation>
    <scope>NUCLEOTIDE SEQUENCE [LARGE SCALE GENOMIC DNA]</scope>
    <source>
        <strain evidence="2">cv. Hass</strain>
    </source>
</reference>
<name>A0ACC2LVY1_PERAE</name>
<gene>
    <name evidence="1" type="ORF">MRB53_011817</name>
</gene>
<keyword evidence="2" id="KW-1185">Reference proteome</keyword>
<protein>
    <submittedName>
        <fullName evidence="1">Uncharacterized protein</fullName>
    </submittedName>
</protein>
<proteinExistence type="predicted"/>
<comment type="caution">
    <text evidence="1">The sequence shown here is derived from an EMBL/GenBank/DDBJ whole genome shotgun (WGS) entry which is preliminary data.</text>
</comment>
<organism evidence="1 2">
    <name type="scientific">Persea americana</name>
    <name type="common">Avocado</name>
    <dbReference type="NCBI Taxonomy" id="3435"/>
    <lineage>
        <taxon>Eukaryota</taxon>
        <taxon>Viridiplantae</taxon>
        <taxon>Streptophyta</taxon>
        <taxon>Embryophyta</taxon>
        <taxon>Tracheophyta</taxon>
        <taxon>Spermatophyta</taxon>
        <taxon>Magnoliopsida</taxon>
        <taxon>Magnoliidae</taxon>
        <taxon>Laurales</taxon>
        <taxon>Lauraceae</taxon>
        <taxon>Persea</taxon>
    </lineage>
</organism>
<evidence type="ECO:0000313" key="1">
    <source>
        <dbReference type="EMBL" id="KAJ8637550.1"/>
    </source>
</evidence>
<dbReference type="EMBL" id="CM056811">
    <property type="protein sequence ID" value="KAJ8637550.1"/>
    <property type="molecule type" value="Genomic_DNA"/>
</dbReference>
<sequence>MYGFINGEYPMPDKYVLLPDDDSAEKSMGENPEYTTWRCSDRLLRGWITGTLSEEVLNLVVGLETSSEVWAALVDSFAQESQEREFYLLQKLQFHRAPNSTSSLEINYCGPQSNTTTPIINPVPQVVDDLNSIGSSDFTTVPATVPELEQSQPVEIKSSQPTIVNVNGSNPLQPSNISLDDNTLLFDEHIEETVSLTPPAMSNTNEGSSCEFEHTTALRSPMMTQAQAGITKPNPKYFSSDYALMANNITSESTKLESIPIEPKNILIIPFPVLIKMGRGKIVIRRIDNSTSRQVTFSKRRNGLLKKAKELAILCDAEVGLMIFSCTGKLYDFASTSMKSVIERYNKSKEDNQLVLSTTSEIKNWTFPTSQGKLQQHIAIKGTLQLLDDAKNSISEYFNSAFLMR</sequence>
<accession>A0ACC2LVY1</accession>